<keyword evidence="8" id="KW-1185">Reference proteome</keyword>
<comment type="caution">
    <text evidence="7">The sequence shown here is derived from an EMBL/GenBank/DDBJ whole genome shotgun (WGS) entry which is preliminary data.</text>
</comment>
<dbReference type="GO" id="GO:0051664">
    <property type="term" value="P:nuclear pore localization"/>
    <property type="evidence" value="ECO:0007669"/>
    <property type="project" value="TreeGrafter"/>
</dbReference>
<evidence type="ECO:0000259" key="5">
    <source>
        <dbReference type="PROSITE" id="PS51841"/>
    </source>
</evidence>
<evidence type="ECO:0000256" key="4">
    <source>
        <dbReference type="SAM" id="MobiDB-lite"/>
    </source>
</evidence>
<dbReference type="InterPro" id="IPR036415">
    <property type="entry name" value="Lamin_tail_dom_sf"/>
</dbReference>
<protein>
    <submittedName>
        <fullName evidence="7">Uncharacterized protein</fullName>
    </submittedName>
</protein>
<reference evidence="7" key="1">
    <citation type="submission" date="2021-02" db="EMBL/GenBank/DDBJ databases">
        <authorList>
            <person name="Nowell W R."/>
        </authorList>
    </citation>
    <scope>NUCLEOTIDE SEQUENCE</scope>
</reference>
<proteinExistence type="predicted"/>
<dbReference type="PROSITE" id="PS51841">
    <property type="entry name" value="LTD"/>
    <property type="match status" value="1"/>
</dbReference>
<keyword evidence="1" id="KW-0403">Intermediate filament</keyword>
<dbReference type="SUPFAM" id="SSF74853">
    <property type="entry name" value="Lamin A/C globular tail domain"/>
    <property type="match status" value="1"/>
</dbReference>
<evidence type="ECO:0000313" key="7">
    <source>
        <dbReference type="EMBL" id="CAF4252180.1"/>
    </source>
</evidence>
<keyword evidence="2 3" id="KW-0175">Coiled coil</keyword>
<dbReference type="Pfam" id="PF00038">
    <property type="entry name" value="Filament"/>
    <property type="match status" value="1"/>
</dbReference>
<dbReference type="GO" id="GO:0005882">
    <property type="term" value="C:intermediate filament"/>
    <property type="evidence" value="ECO:0007669"/>
    <property type="project" value="UniProtKB-KW"/>
</dbReference>
<dbReference type="EMBL" id="CAJOBG010008794">
    <property type="protein sequence ID" value="CAF4252180.1"/>
    <property type="molecule type" value="Genomic_DNA"/>
</dbReference>
<dbReference type="PANTHER" id="PTHR45721">
    <property type="entry name" value="LAMIN DM0-RELATED"/>
    <property type="match status" value="1"/>
</dbReference>
<evidence type="ECO:0000256" key="2">
    <source>
        <dbReference type="ARBA" id="ARBA00023054"/>
    </source>
</evidence>
<name>A0A820EVT5_9BILA</name>
<evidence type="ECO:0000256" key="1">
    <source>
        <dbReference type="ARBA" id="ARBA00022754"/>
    </source>
</evidence>
<dbReference type="GO" id="GO:0006998">
    <property type="term" value="P:nuclear envelope organization"/>
    <property type="evidence" value="ECO:0007669"/>
    <property type="project" value="TreeGrafter"/>
</dbReference>
<dbReference type="AlphaFoldDB" id="A0A820EVT5"/>
<feature type="domain" description="IF rod" evidence="6">
    <location>
        <begin position="65"/>
        <end position="411"/>
    </location>
</feature>
<dbReference type="GO" id="GO:0090435">
    <property type="term" value="P:protein localization to nuclear envelope"/>
    <property type="evidence" value="ECO:0007669"/>
    <property type="project" value="TreeGrafter"/>
</dbReference>
<dbReference type="GO" id="GO:0005652">
    <property type="term" value="C:nuclear lamina"/>
    <property type="evidence" value="ECO:0007669"/>
    <property type="project" value="TreeGrafter"/>
</dbReference>
<dbReference type="Proteomes" id="UP000663866">
    <property type="component" value="Unassembled WGS sequence"/>
</dbReference>
<dbReference type="GO" id="GO:0007097">
    <property type="term" value="P:nuclear migration"/>
    <property type="evidence" value="ECO:0007669"/>
    <property type="project" value="TreeGrafter"/>
</dbReference>
<dbReference type="SUPFAM" id="SSF64593">
    <property type="entry name" value="Intermediate filament protein, coiled coil region"/>
    <property type="match status" value="1"/>
</dbReference>
<feature type="coiled-coil region" evidence="3">
    <location>
        <begin position="55"/>
        <end position="103"/>
    </location>
</feature>
<feature type="compositionally biased region" description="Polar residues" evidence="4">
    <location>
        <begin position="1"/>
        <end position="23"/>
    </location>
</feature>
<sequence>MSNSTRDSNNYGSVSAKPQQLDDSTVIRRTLVERGIRPVDDGNSSNNKGSTVAAIAAMNQQHKDEKRDLQDLNAKFATYLDRVQFLEDCNQRLTAELLNLKQNWGGDIDQLHSTYGSQLQTLRCDLDQAINDQTLQELKLKRNDVDIYQLQEQIAAIDPNYDEYHLNKLKQELDLSLLTVEQLKSQADKITRSSSSSTSTPSNVFGLTTGLSAAVPIGITTTTTTTATEPTSTTPSTISILATGSPLTVTSGGSTLASGSPTTLPSDEILTSVYQDKATPNLLRHASATKKMTVQKIARGPISLDLVDLENDSVVLVNERYSGSEQSLQNWSIHRQIDQQPEIVYQFPSEYSLKPRQTVRIFSKRGSQLTSSVSNGLVADKIDTWSIGQHMITRLIDDHNEEKAVLTQIFQ</sequence>
<dbReference type="PANTHER" id="PTHR45721:SF12">
    <property type="entry name" value="INTERMEDIATE FILAMENT PROTEIN IFA-1"/>
    <property type="match status" value="1"/>
</dbReference>
<accession>A0A820EVT5</accession>
<dbReference type="GO" id="GO:0031507">
    <property type="term" value="P:heterochromatin formation"/>
    <property type="evidence" value="ECO:0007669"/>
    <property type="project" value="TreeGrafter"/>
</dbReference>
<feature type="region of interest" description="Disordered" evidence="4">
    <location>
        <begin position="1"/>
        <end position="24"/>
    </location>
</feature>
<gene>
    <name evidence="7" type="ORF">OVN521_LOCUS29089</name>
</gene>
<organism evidence="7 8">
    <name type="scientific">Rotaria magnacalcarata</name>
    <dbReference type="NCBI Taxonomy" id="392030"/>
    <lineage>
        <taxon>Eukaryota</taxon>
        <taxon>Metazoa</taxon>
        <taxon>Spiralia</taxon>
        <taxon>Gnathifera</taxon>
        <taxon>Rotifera</taxon>
        <taxon>Eurotatoria</taxon>
        <taxon>Bdelloidea</taxon>
        <taxon>Philodinida</taxon>
        <taxon>Philodinidae</taxon>
        <taxon>Rotaria</taxon>
    </lineage>
</organism>
<dbReference type="InterPro" id="IPR039008">
    <property type="entry name" value="IF_rod_dom"/>
</dbReference>
<evidence type="ECO:0000313" key="8">
    <source>
        <dbReference type="Proteomes" id="UP000663866"/>
    </source>
</evidence>
<dbReference type="Gene3D" id="2.60.40.1260">
    <property type="entry name" value="Lamin Tail domain"/>
    <property type="match status" value="1"/>
</dbReference>
<evidence type="ECO:0000256" key="3">
    <source>
        <dbReference type="SAM" id="Coils"/>
    </source>
</evidence>
<dbReference type="GO" id="GO:0005200">
    <property type="term" value="F:structural constituent of cytoskeleton"/>
    <property type="evidence" value="ECO:0007669"/>
    <property type="project" value="TreeGrafter"/>
</dbReference>
<dbReference type="PROSITE" id="PS51842">
    <property type="entry name" value="IF_ROD_2"/>
    <property type="match status" value="1"/>
</dbReference>
<evidence type="ECO:0000259" key="6">
    <source>
        <dbReference type="PROSITE" id="PS51842"/>
    </source>
</evidence>
<feature type="domain" description="LTD" evidence="5">
    <location>
        <begin position="290"/>
        <end position="410"/>
    </location>
</feature>
<dbReference type="InterPro" id="IPR001322">
    <property type="entry name" value="Lamin_tail_dom"/>
</dbReference>